<dbReference type="InterPro" id="IPR004342">
    <property type="entry name" value="EXS_C"/>
</dbReference>
<dbReference type="GO" id="GO:0005802">
    <property type="term" value="C:trans-Golgi network"/>
    <property type="evidence" value="ECO:0007669"/>
    <property type="project" value="TreeGrafter"/>
</dbReference>
<accession>A0AAD5BUM3</accession>
<dbReference type="GO" id="GO:0006817">
    <property type="term" value="P:phosphate ion transport"/>
    <property type="evidence" value="ECO:0007669"/>
    <property type="project" value="TreeGrafter"/>
</dbReference>
<evidence type="ECO:0000313" key="6">
    <source>
        <dbReference type="EMBL" id="KAI7729772.1"/>
    </source>
</evidence>
<name>A0AAD5BUM3_AMBAR</name>
<keyword evidence="3" id="KW-1133">Transmembrane helix</keyword>
<comment type="caution">
    <text evidence="6">The sequence shown here is derived from an EMBL/GenBank/DDBJ whole genome shotgun (WGS) entry which is preliminary data.</text>
</comment>
<sequence length="82" mass="9574">LILQVLNVILRLAWMQTVVGFRDAPFLHENAVIAIVACLEIIRRGIWNFFRLENEHLNNVGKFRAVKSVPLPFSYEHEDKDE</sequence>
<proteinExistence type="predicted"/>
<feature type="domain" description="EXS" evidence="5">
    <location>
        <begin position="1"/>
        <end position="82"/>
    </location>
</feature>
<keyword evidence="4" id="KW-0472">Membrane</keyword>
<dbReference type="PANTHER" id="PTHR10783:SF112">
    <property type="entry name" value="EXS-RELATED"/>
    <property type="match status" value="1"/>
</dbReference>
<comment type="subcellular location">
    <subcellularLocation>
        <location evidence="1">Membrane</location>
        <topology evidence="1">Multi-pass membrane protein</topology>
    </subcellularLocation>
</comment>
<dbReference type="GO" id="GO:0000822">
    <property type="term" value="F:inositol hexakisphosphate binding"/>
    <property type="evidence" value="ECO:0007669"/>
    <property type="project" value="TreeGrafter"/>
</dbReference>
<evidence type="ECO:0000259" key="5">
    <source>
        <dbReference type="PROSITE" id="PS51380"/>
    </source>
</evidence>
<dbReference type="GO" id="GO:0005886">
    <property type="term" value="C:plasma membrane"/>
    <property type="evidence" value="ECO:0007669"/>
    <property type="project" value="TreeGrafter"/>
</dbReference>
<protein>
    <recommendedName>
        <fullName evidence="5">EXS domain-containing protein</fullName>
    </recommendedName>
</protein>
<dbReference type="Proteomes" id="UP001206925">
    <property type="component" value="Unassembled WGS sequence"/>
</dbReference>
<dbReference type="GO" id="GO:0016036">
    <property type="term" value="P:cellular response to phosphate starvation"/>
    <property type="evidence" value="ECO:0007669"/>
    <property type="project" value="TreeGrafter"/>
</dbReference>
<evidence type="ECO:0000313" key="7">
    <source>
        <dbReference type="Proteomes" id="UP001206925"/>
    </source>
</evidence>
<dbReference type="AlphaFoldDB" id="A0AAD5BUM3"/>
<dbReference type="Pfam" id="PF03124">
    <property type="entry name" value="EXS"/>
    <property type="match status" value="1"/>
</dbReference>
<feature type="non-terminal residue" evidence="6">
    <location>
        <position position="1"/>
    </location>
</feature>
<reference evidence="6" key="1">
    <citation type="submission" date="2022-06" db="EMBL/GenBank/DDBJ databases">
        <title>Uncovering the hologenomic basis of an extraordinary plant invasion.</title>
        <authorList>
            <person name="Bieker V.C."/>
            <person name="Martin M.D."/>
            <person name="Gilbert T."/>
            <person name="Hodgins K."/>
            <person name="Battlay P."/>
            <person name="Petersen B."/>
            <person name="Wilson J."/>
        </authorList>
    </citation>
    <scope>NUCLEOTIDE SEQUENCE</scope>
    <source>
        <strain evidence="6">AA19_3_7</strain>
        <tissue evidence="6">Leaf</tissue>
    </source>
</reference>
<evidence type="ECO:0000256" key="2">
    <source>
        <dbReference type="ARBA" id="ARBA00022692"/>
    </source>
</evidence>
<gene>
    <name evidence="6" type="ORF">M8C21_017969</name>
</gene>
<keyword evidence="2" id="KW-0812">Transmembrane</keyword>
<evidence type="ECO:0000256" key="3">
    <source>
        <dbReference type="ARBA" id="ARBA00022989"/>
    </source>
</evidence>
<organism evidence="6 7">
    <name type="scientific">Ambrosia artemisiifolia</name>
    <name type="common">Common ragweed</name>
    <dbReference type="NCBI Taxonomy" id="4212"/>
    <lineage>
        <taxon>Eukaryota</taxon>
        <taxon>Viridiplantae</taxon>
        <taxon>Streptophyta</taxon>
        <taxon>Embryophyta</taxon>
        <taxon>Tracheophyta</taxon>
        <taxon>Spermatophyta</taxon>
        <taxon>Magnoliopsida</taxon>
        <taxon>eudicotyledons</taxon>
        <taxon>Gunneridae</taxon>
        <taxon>Pentapetalae</taxon>
        <taxon>asterids</taxon>
        <taxon>campanulids</taxon>
        <taxon>Asterales</taxon>
        <taxon>Asteraceae</taxon>
        <taxon>Asteroideae</taxon>
        <taxon>Heliantheae alliance</taxon>
        <taxon>Heliantheae</taxon>
        <taxon>Ambrosia</taxon>
    </lineage>
</organism>
<evidence type="ECO:0000256" key="4">
    <source>
        <dbReference type="ARBA" id="ARBA00023136"/>
    </source>
</evidence>
<keyword evidence="7" id="KW-1185">Reference proteome</keyword>
<dbReference type="EMBL" id="JAMZMK010010924">
    <property type="protein sequence ID" value="KAI7729772.1"/>
    <property type="molecule type" value="Genomic_DNA"/>
</dbReference>
<dbReference type="PANTHER" id="PTHR10783">
    <property type="entry name" value="XENOTROPIC AND POLYTROPIC RETROVIRUS RECEPTOR 1-RELATED"/>
    <property type="match status" value="1"/>
</dbReference>
<evidence type="ECO:0000256" key="1">
    <source>
        <dbReference type="ARBA" id="ARBA00004141"/>
    </source>
</evidence>
<dbReference type="PROSITE" id="PS51380">
    <property type="entry name" value="EXS"/>
    <property type="match status" value="1"/>
</dbReference>